<evidence type="ECO:0000256" key="1">
    <source>
        <dbReference type="SAM" id="Phobius"/>
    </source>
</evidence>
<dbReference type="AlphaFoldDB" id="S6V7Y1"/>
<reference evidence="2 3" key="1">
    <citation type="journal article" date="2013" name="PLoS Pathog.">
        <title>Genomic analysis of the Kiwifruit pathogen Pseudomonas syringae pv. actinidiae provides insight into the origins of an emergent plant disease.</title>
        <authorList>
            <person name="McCann H.C."/>
            <person name="Rikkerink E.H."/>
            <person name="Bertels F."/>
            <person name="Fiers M."/>
            <person name="Lu A."/>
            <person name="Rees-George J."/>
            <person name="Andersen M.T."/>
            <person name="Gleave A.P."/>
            <person name="Haubold B."/>
            <person name="Wohlers M.W."/>
            <person name="Guttman D.S."/>
            <person name="Wang P.W."/>
            <person name="Straub C."/>
            <person name="Vanneste J.L."/>
            <person name="Rainey P.B."/>
            <person name="Templeton M.D."/>
        </authorList>
    </citation>
    <scope>NUCLEOTIDE SEQUENCE [LARGE SCALE GENOMIC DNA]</scope>
    <source>
        <strain evidence="2 3">ICMP 18807</strain>
    </source>
</reference>
<dbReference type="EMBL" id="AOKG01000033">
    <property type="protein sequence ID" value="EPN64409.1"/>
    <property type="molecule type" value="Genomic_DNA"/>
</dbReference>
<keyword evidence="1" id="KW-1133">Transmembrane helix</keyword>
<accession>S6V7Y1</accession>
<sequence>VAWLASSHGNHALWLTFLAFTLLRGLSLGAIAWRLTRRDGWFVH</sequence>
<keyword evidence="1" id="KW-0472">Membrane</keyword>
<name>S6V7Y1_PSESF</name>
<feature type="transmembrane region" description="Helical" evidence="1">
    <location>
        <begin position="12"/>
        <end position="33"/>
    </location>
</feature>
<gene>
    <name evidence="2" type="ORF">A244_00515</name>
</gene>
<evidence type="ECO:0000313" key="2">
    <source>
        <dbReference type="EMBL" id="EPN64409.1"/>
    </source>
</evidence>
<dbReference type="Proteomes" id="UP000015729">
    <property type="component" value="Unassembled WGS sequence"/>
</dbReference>
<evidence type="ECO:0000313" key="3">
    <source>
        <dbReference type="Proteomes" id="UP000015729"/>
    </source>
</evidence>
<dbReference type="PATRIC" id="fig|1194404.4.peg.110"/>
<protein>
    <submittedName>
        <fullName evidence="2">DNA-damage-inducible protein F</fullName>
    </submittedName>
</protein>
<proteinExistence type="predicted"/>
<organism evidence="2 3">
    <name type="scientific">Pseudomonas syringae pv. actinidiae ICMP 18807</name>
    <dbReference type="NCBI Taxonomy" id="1194404"/>
    <lineage>
        <taxon>Bacteria</taxon>
        <taxon>Pseudomonadati</taxon>
        <taxon>Pseudomonadota</taxon>
        <taxon>Gammaproteobacteria</taxon>
        <taxon>Pseudomonadales</taxon>
        <taxon>Pseudomonadaceae</taxon>
        <taxon>Pseudomonas</taxon>
        <taxon>Pseudomonas syringae</taxon>
    </lineage>
</organism>
<keyword evidence="1" id="KW-0812">Transmembrane</keyword>
<comment type="caution">
    <text evidence="2">The sequence shown here is derived from an EMBL/GenBank/DDBJ whole genome shotgun (WGS) entry which is preliminary data.</text>
</comment>
<feature type="non-terminal residue" evidence="2">
    <location>
        <position position="1"/>
    </location>
</feature>